<dbReference type="PANTHER" id="PTHR33755:SF6">
    <property type="entry name" value="PLASMID STABILIZATION SYSTEM PROTEIN"/>
    <property type="match status" value="1"/>
</dbReference>
<sequence>MAIRWTRGALRNLQDLLAYIAADNPGRAVTFARELKDKIECLDEFPGLGHAGRMPGTRELVLHANYRVIYRTHAGTVQVLRIQHNAMRPR</sequence>
<accession>A0A254N7J1</accession>
<dbReference type="SUPFAM" id="SSF143011">
    <property type="entry name" value="RelE-like"/>
    <property type="match status" value="1"/>
</dbReference>
<proteinExistence type="inferred from homology"/>
<keyword evidence="4" id="KW-1185">Reference proteome</keyword>
<evidence type="ECO:0000313" key="3">
    <source>
        <dbReference type="EMBL" id="OWR00636.1"/>
    </source>
</evidence>
<dbReference type="Gene3D" id="3.30.2310.20">
    <property type="entry name" value="RelE-like"/>
    <property type="match status" value="1"/>
</dbReference>
<dbReference type="InterPro" id="IPR035093">
    <property type="entry name" value="RelE/ParE_toxin_dom_sf"/>
</dbReference>
<evidence type="ECO:0000313" key="4">
    <source>
        <dbReference type="Proteomes" id="UP000197446"/>
    </source>
</evidence>
<organism evidence="3 4">
    <name type="scientific">Roseateles puraquae</name>
    <dbReference type="NCBI Taxonomy" id="431059"/>
    <lineage>
        <taxon>Bacteria</taxon>
        <taxon>Pseudomonadati</taxon>
        <taxon>Pseudomonadota</taxon>
        <taxon>Betaproteobacteria</taxon>
        <taxon>Burkholderiales</taxon>
        <taxon>Sphaerotilaceae</taxon>
        <taxon>Roseateles</taxon>
    </lineage>
</organism>
<dbReference type="NCBIfam" id="TIGR02385">
    <property type="entry name" value="RelE_StbE"/>
    <property type="match status" value="1"/>
</dbReference>
<dbReference type="AlphaFoldDB" id="A0A254N7J1"/>
<evidence type="ECO:0000256" key="2">
    <source>
        <dbReference type="ARBA" id="ARBA00022649"/>
    </source>
</evidence>
<evidence type="ECO:0000256" key="1">
    <source>
        <dbReference type="ARBA" id="ARBA00006226"/>
    </source>
</evidence>
<dbReference type="OrthoDB" id="9798046at2"/>
<reference evidence="3 4" key="1">
    <citation type="journal article" date="2007" name="Int. J. Syst. Evol. Microbiol.">
        <title>Description of Pelomonas aquatica sp. nov. and Pelomonas puraquae sp. nov., isolated from industrial and haemodialysis water.</title>
        <authorList>
            <person name="Gomila M."/>
            <person name="Bowien B."/>
            <person name="Falsen E."/>
            <person name="Moore E.R."/>
            <person name="Lalucat J."/>
        </authorList>
    </citation>
    <scope>NUCLEOTIDE SEQUENCE [LARGE SCALE GENOMIC DNA]</scope>
    <source>
        <strain evidence="3 4">CCUG 52769</strain>
    </source>
</reference>
<dbReference type="PANTHER" id="PTHR33755">
    <property type="entry name" value="TOXIN PARE1-RELATED"/>
    <property type="match status" value="1"/>
</dbReference>
<dbReference type="InterPro" id="IPR051803">
    <property type="entry name" value="TA_system_RelE-like_toxin"/>
</dbReference>
<keyword evidence="2" id="KW-1277">Toxin-antitoxin system</keyword>
<dbReference type="Proteomes" id="UP000197446">
    <property type="component" value="Unassembled WGS sequence"/>
</dbReference>
<dbReference type="InterPro" id="IPR007712">
    <property type="entry name" value="RelE/ParE_toxin"/>
</dbReference>
<comment type="similarity">
    <text evidence="1">Belongs to the RelE toxin family.</text>
</comment>
<dbReference type="RefSeq" id="WP_088485863.1">
    <property type="nucleotide sequence ID" value="NZ_NISI01000016.1"/>
</dbReference>
<dbReference type="EMBL" id="NISI01000016">
    <property type="protein sequence ID" value="OWR00636.1"/>
    <property type="molecule type" value="Genomic_DNA"/>
</dbReference>
<name>A0A254N7J1_9BURK</name>
<dbReference type="Pfam" id="PF05016">
    <property type="entry name" value="ParE_toxin"/>
    <property type="match status" value="1"/>
</dbReference>
<gene>
    <name evidence="3" type="ORF">CDO81_24385</name>
</gene>
<comment type="caution">
    <text evidence="3">The sequence shown here is derived from an EMBL/GenBank/DDBJ whole genome shotgun (WGS) entry which is preliminary data.</text>
</comment>
<protein>
    <submittedName>
        <fullName evidence="3">Type II toxin-antitoxin system mRNA interferase toxin, RelE/StbE family</fullName>
    </submittedName>
</protein>